<dbReference type="Gene3D" id="2.120.10.30">
    <property type="entry name" value="TolB, C-terminal domain"/>
    <property type="match status" value="1"/>
</dbReference>
<dbReference type="PANTHER" id="PTHR10009">
    <property type="entry name" value="PROTEIN YELLOW-RELATED"/>
    <property type="match status" value="1"/>
</dbReference>
<dbReference type="InterPro" id="IPR017996">
    <property type="entry name" value="MRJP/yellow-related"/>
</dbReference>
<dbReference type="Pfam" id="PF03022">
    <property type="entry name" value="MRJP"/>
    <property type="match status" value="1"/>
</dbReference>
<dbReference type="GO" id="GO:0005576">
    <property type="term" value="C:extracellular region"/>
    <property type="evidence" value="ECO:0007669"/>
    <property type="project" value="UniProtKB-SubCell"/>
</dbReference>
<dbReference type="PANTHER" id="PTHR10009:SF18">
    <property type="entry name" value="PROTEIN YELLOW-LIKE PROTEIN"/>
    <property type="match status" value="1"/>
</dbReference>
<dbReference type="RefSeq" id="WP_202768563.1">
    <property type="nucleotide sequence ID" value="NZ_JAESWA010000023.1"/>
</dbReference>
<dbReference type="AlphaFoldDB" id="A0A937FFT1"/>
<accession>A0A937FFT1</accession>
<evidence type="ECO:0000313" key="4">
    <source>
        <dbReference type="Proteomes" id="UP000623681"/>
    </source>
</evidence>
<proteinExistence type="predicted"/>
<sequence length="365" mass="40802">MKHNELPSERYFGDLEQVFTFYGAMPTGVTISENGRIFVNFPKWGDDVKFTVGEIVKNKLVPYPDLNTNKVDYNNLDKCFISVQSVVADGSGTLWVLDTASPNFSEPIKDGAKLVSVDLATNKIKRSYVFSEDVVLPTTYLNDVRIDYRVGDAGYAYITDSSDKGPGAIIVLDLSTGKAFRRLNGDESTSSDPNFLPKVEGKILLNRNKDGSTSRITTASDGIAISPDGEVLYFCPMASRNLYFIQTKLLRDRNITEAELSAKVKYLGEKGASDGMITDAKGVVYAGDYENNSIRTIMPDGTMKTLVHDPRILWPDTLTIGRDKYLYFTANQLHRQARYNYGKDQRQKPYVLFRIKISELPAPTK</sequence>
<protein>
    <submittedName>
        <fullName evidence="3">SMP-30/gluconolactonase/LRE family protein</fullName>
    </submittedName>
</protein>
<gene>
    <name evidence="3" type="ORF">JK634_15330</name>
</gene>
<keyword evidence="4" id="KW-1185">Reference proteome</keyword>
<dbReference type="Proteomes" id="UP000623681">
    <property type="component" value="Unassembled WGS sequence"/>
</dbReference>
<dbReference type="EMBL" id="JAESWA010000023">
    <property type="protein sequence ID" value="MBL4933185.1"/>
    <property type="molecule type" value="Genomic_DNA"/>
</dbReference>
<keyword evidence="2" id="KW-0964">Secreted</keyword>
<comment type="caution">
    <text evidence="3">The sequence shown here is derived from an EMBL/GenBank/DDBJ whole genome shotgun (WGS) entry which is preliminary data.</text>
</comment>
<evidence type="ECO:0000256" key="1">
    <source>
        <dbReference type="ARBA" id="ARBA00004613"/>
    </source>
</evidence>
<comment type="subcellular location">
    <subcellularLocation>
        <location evidence="1">Secreted</location>
    </subcellularLocation>
</comment>
<evidence type="ECO:0000256" key="2">
    <source>
        <dbReference type="ARBA" id="ARBA00022525"/>
    </source>
</evidence>
<evidence type="ECO:0000313" key="3">
    <source>
        <dbReference type="EMBL" id="MBL4933185.1"/>
    </source>
</evidence>
<dbReference type="InterPro" id="IPR011042">
    <property type="entry name" value="6-blade_b-propeller_TolB-like"/>
</dbReference>
<reference evidence="3" key="1">
    <citation type="submission" date="2021-01" db="EMBL/GenBank/DDBJ databases">
        <title>Genome public.</title>
        <authorList>
            <person name="Liu C."/>
            <person name="Sun Q."/>
        </authorList>
    </citation>
    <scope>NUCLEOTIDE SEQUENCE</scope>
    <source>
        <strain evidence="3">YIM B02565</strain>
    </source>
</reference>
<dbReference type="SUPFAM" id="SSF63829">
    <property type="entry name" value="Calcium-dependent phosphotriesterase"/>
    <property type="match status" value="1"/>
</dbReference>
<organism evidence="3 4">
    <name type="scientific">Clostridium paridis</name>
    <dbReference type="NCBI Taxonomy" id="2803863"/>
    <lineage>
        <taxon>Bacteria</taxon>
        <taxon>Bacillati</taxon>
        <taxon>Bacillota</taxon>
        <taxon>Clostridia</taxon>
        <taxon>Eubacteriales</taxon>
        <taxon>Clostridiaceae</taxon>
        <taxon>Clostridium</taxon>
    </lineage>
</organism>
<name>A0A937FFT1_9CLOT</name>